<proteinExistence type="predicted"/>
<protein>
    <submittedName>
        <fullName evidence="2">Uncharacterized protein</fullName>
    </submittedName>
</protein>
<comment type="caution">
    <text evidence="2">The sequence shown here is derived from an EMBL/GenBank/DDBJ whole genome shotgun (WGS) entry which is preliminary data.</text>
</comment>
<evidence type="ECO:0000313" key="2">
    <source>
        <dbReference type="EMBL" id="KAK4428990.1"/>
    </source>
</evidence>
<sequence length="111" mass="11147">MHARVAELARALRRRNSPAAAVPPTNAEIVAAPVADHPSESSGHQSLPIEVAGVAAPSDVYVGSSAILTPGALAVIEVASSGSKDVSGEIEGATIAEQSKSKKTQAKGQTP</sequence>
<dbReference type="AlphaFoldDB" id="A0AAE2CNS4"/>
<evidence type="ECO:0000256" key="1">
    <source>
        <dbReference type="SAM" id="MobiDB-lite"/>
    </source>
</evidence>
<name>A0AAE2CNS4_9LAMI</name>
<evidence type="ECO:0000313" key="3">
    <source>
        <dbReference type="Proteomes" id="UP001293254"/>
    </source>
</evidence>
<dbReference type="EMBL" id="JACGWO010000004">
    <property type="protein sequence ID" value="KAK4428990.1"/>
    <property type="molecule type" value="Genomic_DNA"/>
</dbReference>
<gene>
    <name evidence="2" type="ORF">Salat_1199000</name>
</gene>
<accession>A0AAE2CNS4</accession>
<dbReference type="Proteomes" id="UP001293254">
    <property type="component" value="Unassembled WGS sequence"/>
</dbReference>
<feature type="region of interest" description="Disordered" evidence="1">
    <location>
        <begin position="82"/>
        <end position="111"/>
    </location>
</feature>
<keyword evidence="3" id="KW-1185">Reference proteome</keyword>
<reference evidence="2" key="1">
    <citation type="submission" date="2020-06" db="EMBL/GenBank/DDBJ databases">
        <authorList>
            <person name="Li T."/>
            <person name="Hu X."/>
            <person name="Zhang T."/>
            <person name="Song X."/>
            <person name="Zhang H."/>
            <person name="Dai N."/>
            <person name="Sheng W."/>
            <person name="Hou X."/>
            <person name="Wei L."/>
        </authorList>
    </citation>
    <scope>NUCLEOTIDE SEQUENCE</scope>
    <source>
        <strain evidence="2">3651</strain>
        <tissue evidence="2">Leaf</tissue>
    </source>
</reference>
<organism evidence="2 3">
    <name type="scientific">Sesamum alatum</name>
    <dbReference type="NCBI Taxonomy" id="300844"/>
    <lineage>
        <taxon>Eukaryota</taxon>
        <taxon>Viridiplantae</taxon>
        <taxon>Streptophyta</taxon>
        <taxon>Embryophyta</taxon>
        <taxon>Tracheophyta</taxon>
        <taxon>Spermatophyta</taxon>
        <taxon>Magnoliopsida</taxon>
        <taxon>eudicotyledons</taxon>
        <taxon>Gunneridae</taxon>
        <taxon>Pentapetalae</taxon>
        <taxon>asterids</taxon>
        <taxon>lamiids</taxon>
        <taxon>Lamiales</taxon>
        <taxon>Pedaliaceae</taxon>
        <taxon>Sesamum</taxon>
    </lineage>
</organism>
<reference evidence="2" key="2">
    <citation type="journal article" date="2024" name="Plant">
        <title>Genomic evolution and insights into agronomic trait innovations of Sesamum species.</title>
        <authorList>
            <person name="Miao H."/>
            <person name="Wang L."/>
            <person name="Qu L."/>
            <person name="Liu H."/>
            <person name="Sun Y."/>
            <person name="Le M."/>
            <person name="Wang Q."/>
            <person name="Wei S."/>
            <person name="Zheng Y."/>
            <person name="Lin W."/>
            <person name="Duan Y."/>
            <person name="Cao H."/>
            <person name="Xiong S."/>
            <person name="Wang X."/>
            <person name="Wei L."/>
            <person name="Li C."/>
            <person name="Ma Q."/>
            <person name="Ju M."/>
            <person name="Zhao R."/>
            <person name="Li G."/>
            <person name="Mu C."/>
            <person name="Tian Q."/>
            <person name="Mei H."/>
            <person name="Zhang T."/>
            <person name="Gao T."/>
            <person name="Zhang H."/>
        </authorList>
    </citation>
    <scope>NUCLEOTIDE SEQUENCE</scope>
    <source>
        <strain evidence="2">3651</strain>
    </source>
</reference>